<comment type="caution">
    <text evidence="2">The sequence shown here is derived from an EMBL/GenBank/DDBJ whole genome shotgun (WGS) entry which is preliminary data.</text>
</comment>
<reference evidence="2 3" key="1">
    <citation type="journal article" date="2021" name="ISME Commun">
        <title>Automated analysis of genomic sequences facilitates high-throughput and comprehensive description of bacteria.</title>
        <authorList>
            <person name="Hitch T.C.A."/>
        </authorList>
    </citation>
    <scope>NUCLEOTIDE SEQUENCE [LARGE SCALE GENOMIC DNA]</scope>
    <source>
        <strain evidence="2 3">H2_18</strain>
    </source>
</reference>
<dbReference type="RefSeq" id="WP_267304144.1">
    <property type="nucleotide sequence ID" value="NZ_JAOQJX010000015.1"/>
</dbReference>
<feature type="region of interest" description="Disordered" evidence="1">
    <location>
        <begin position="136"/>
        <end position="172"/>
    </location>
</feature>
<proteinExistence type="predicted"/>
<organism evidence="2 3">
    <name type="scientific">Faecalicatena acetigenes</name>
    <dbReference type="NCBI Taxonomy" id="2981790"/>
    <lineage>
        <taxon>Bacteria</taxon>
        <taxon>Bacillati</taxon>
        <taxon>Bacillota</taxon>
        <taxon>Clostridia</taxon>
        <taxon>Lachnospirales</taxon>
        <taxon>Lachnospiraceae</taxon>
        <taxon>Faecalicatena</taxon>
    </lineage>
</organism>
<feature type="compositionally biased region" description="Basic and acidic residues" evidence="1">
    <location>
        <begin position="154"/>
        <end position="163"/>
    </location>
</feature>
<protein>
    <submittedName>
        <fullName evidence="2">Uncharacterized protein</fullName>
    </submittedName>
</protein>
<name>A0ABT2TCN4_9FIRM</name>
<gene>
    <name evidence="2" type="ORF">OCV51_10310</name>
</gene>
<feature type="region of interest" description="Disordered" evidence="1">
    <location>
        <begin position="26"/>
        <end position="65"/>
    </location>
</feature>
<evidence type="ECO:0000313" key="2">
    <source>
        <dbReference type="EMBL" id="MCU6748038.1"/>
    </source>
</evidence>
<dbReference type="EMBL" id="JAOQJX010000015">
    <property type="protein sequence ID" value="MCU6748038.1"/>
    <property type="molecule type" value="Genomic_DNA"/>
</dbReference>
<accession>A0ABT2TCN4</accession>
<dbReference type="Proteomes" id="UP001652394">
    <property type="component" value="Unassembled WGS sequence"/>
</dbReference>
<sequence>MTREEARQNLVALGIEEPSEAQVTNYLNQFHSNRPQPTPQPTPTPQPQPNPTPEPTPNPEPDDQTRALQERIEQLERENVQKDIRAYAAEKGLTGEQAESVLAGFQTDLEAAKKAIDSIAQIISDKETAAATAKEQELLKGTPNPGGGTGGNSGDDKPEDVKNAESISFGNKADEQSMKDYYVLK</sequence>
<feature type="compositionally biased region" description="Gly residues" evidence="1">
    <location>
        <begin position="144"/>
        <end position="153"/>
    </location>
</feature>
<keyword evidence="3" id="KW-1185">Reference proteome</keyword>
<evidence type="ECO:0000313" key="3">
    <source>
        <dbReference type="Proteomes" id="UP001652394"/>
    </source>
</evidence>
<feature type="compositionally biased region" description="Pro residues" evidence="1">
    <location>
        <begin position="36"/>
        <end position="59"/>
    </location>
</feature>
<evidence type="ECO:0000256" key="1">
    <source>
        <dbReference type="SAM" id="MobiDB-lite"/>
    </source>
</evidence>